<dbReference type="PANTHER" id="PTHR13833">
    <property type="match status" value="1"/>
</dbReference>
<dbReference type="STRING" id="329186.SAMN02927925_02421"/>
<dbReference type="PANTHER" id="PTHR13833:SF71">
    <property type="entry name" value="NHL DOMAIN-CONTAINING PROTEIN"/>
    <property type="match status" value="1"/>
</dbReference>
<dbReference type="InterPro" id="IPR026444">
    <property type="entry name" value="Secre_tail"/>
</dbReference>
<organism evidence="6 7">
    <name type="scientific">Flavobacterium saliperosum</name>
    <dbReference type="NCBI Taxonomy" id="329186"/>
    <lineage>
        <taxon>Bacteria</taxon>
        <taxon>Pseudomonadati</taxon>
        <taxon>Bacteroidota</taxon>
        <taxon>Flavobacteriia</taxon>
        <taxon>Flavobacteriales</taxon>
        <taxon>Flavobacteriaceae</taxon>
        <taxon>Flavobacterium</taxon>
    </lineage>
</organism>
<accession>A0A1G4W4U4</accession>
<feature type="repeat" description="NHL" evidence="3">
    <location>
        <begin position="347"/>
        <end position="377"/>
    </location>
</feature>
<dbReference type="Proteomes" id="UP000182124">
    <property type="component" value="Unassembled WGS sequence"/>
</dbReference>
<feature type="signal peptide" evidence="4">
    <location>
        <begin position="1"/>
        <end position="21"/>
    </location>
</feature>
<dbReference type="InterPro" id="IPR011042">
    <property type="entry name" value="6-blade_b-propeller_TolB-like"/>
</dbReference>
<keyword evidence="1 4" id="KW-0732">Signal</keyword>
<feature type="repeat" description="NHL" evidence="3">
    <location>
        <begin position="173"/>
        <end position="215"/>
    </location>
</feature>
<gene>
    <name evidence="6" type="ORF">SAMN02927925_02421</name>
</gene>
<dbReference type="RefSeq" id="WP_023577637.1">
    <property type="nucleotide sequence ID" value="NZ_CBCSBQ010000015.1"/>
</dbReference>
<protein>
    <submittedName>
        <fullName evidence="6">Por secretion system C-terminal sorting domain-containing protein</fullName>
    </submittedName>
</protein>
<dbReference type="CDD" id="cd14953">
    <property type="entry name" value="NHL_like_1"/>
    <property type="match status" value="1"/>
</dbReference>
<feature type="chain" id="PRO_5010281383" evidence="4">
    <location>
        <begin position="22"/>
        <end position="515"/>
    </location>
</feature>
<feature type="domain" description="Secretion system C-terminal sorting" evidence="5">
    <location>
        <begin position="445"/>
        <end position="504"/>
    </location>
</feature>
<dbReference type="EMBL" id="FMTY01000007">
    <property type="protein sequence ID" value="SCX16778.1"/>
    <property type="molecule type" value="Genomic_DNA"/>
</dbReference>
<dbReference type="AlphaFoldDB" id="A0A1G4W4U4"/>
<dbReference type="GO" id="GO:0005509">
    <property type="term" value="F:calcium ion binding"/>
    <property type="evidence" value="ECO:0007669"/>
    <property type="project" value="InterPro"/>
</dbReference>
<dbReference type="NCBIfam" id="TIGR04183">
    <property type="entry name" value="Por_Secre_tail"/>
    <property type="match status" value="1"/>
</dbReference>
<sequence>MKAVLKVYVCFFTLLAVYGQAPQISYTTPNTFSVNEPIVPLVPSNTGGGVSNQPVVSTFAGSGVMGSADALGIAAGFNYPTVVTTDNFGNLIVVDRSNHKIRKISADGAVTTLSGTGAIGTLDGPALSATFRYPDGAVVDSQGNILISDQSNHKIRKLDTNGIVSTFAGSGVAGFTDGTGATAKFYYPAGMAIDANDNLYVADYSNHRIRKVTPGGLVTTYAGLAIAGATDGNTSVAKFNGPTGVAVDASGNVFVADYNNHKIRKISTLGEVSTVAGTGIAGAADGASVTATFNHPAIVAVDTNNNLFITDEGNHKIRKISSLNEVTTFAGTGTSGANDAAASSATFNSPTGVCVDNAGTVYIADYGNHKIRKISRYGYGISPDLPAGLTLNSVTGEISGTPAQVSAMTDYTVTATNEFGSNSFVISIEVGTLGAESFGFNALRIYPNPVSDTLYVTGVTEISSITVFNPLGQQVKEFGSDAVSHPIDFRSFSKGIYRLKIATAFGTKEIRISKQ</sequence>
<dbReference type="Pfam" id="PF01436">
    <property type="entry name" value="NHL"/>
    <property type="match status" value="5"/>
</dbReference>
<evidence type="ECO:0000256" key="3">
    <source>
        <dbReference type="PROSITE-ProRule" id="PRU00504"/>
    </source>
</evidence>
<dbReference type="SUPFAM" id="SSF49313">
    <property type="entry name" value="Cadherin-like"/>
    <property type="match status" value="1"/>
</dbReference>
<evidence type="ECO:0000256" key="2">
    <source>
        <dbReference type="ARBA" id="ARBA00022737"/>
    </source>
</evidence>
<reference evidence="6 7" key="1">
    <citation type="submission" date="2016-10" db="EMBL/GenBank/DDBJ databases">
        <authorList>
            <person name="de Groot N.N."/>
        </authorList>
    </citation>
    <scope>NUCLEOTIDE SEQUENCE [LARGE SCALE GENOMIC DNA]</scope>
    <source>
        <strain evidence="6 7">CGMCC 1.3801</strain>
    </source>
</reference>
<evidence type="ECO:0000256" key="4">
    <source>
        <dbReference type="SAM" id="SignalP"/>
    </source>
</evidence>
<dbReference type="Pfam" id="PF05345">
    <property type="entry name" value="He_PIG"/>
    <property type="match status" value="1"/>
</dbReference>
<name>A0A1G4W4U4_9FLAO</name>
<dbReference type="InterPro" id="IPR001258">
    <property type="entry name" value="NHL_repeat"/>
</dbReference>
<dbReference type="eggNOG" id="COG3391">
    <property type="taxonomic scope" value="Bacteria"/>
</dbReference>
<dbReference type="Gene3D" id="2.120.10.30">
    <property type="entry name" value="TolB, C-terminal domain"/>
    <property type="match status" value="3"/>
</dbReference>
<feature type="repeat" description="NHL" evidence="3">
    <location>
        <begin position="239"/>
        <end position="269"/>
    </location>
</feature>
<evidence type="ECO:0000259" key="5">
    <source>
        <dbReference type="Pfam" id="PF18962"/>
    </source>
</evidence>
<evidence type="ECO:0000256" key="1">
    <source>
        <dbReference type="ARBA" id="ARBA00022729"/>
    </source>
</evidence>
<evidence type="ECO:0000313" key="7">
    <source>
        <dbReference type="Proteomes" id="UP000182124"/>
    </source>
</evidence>
<dbReference type="SUPFAM" id="SSF101898">
    <property type="entry name" value="NHL repeat"/>
    <property type="match status" value="1"/>
</dbReference>
<dbReference type="Pfam" id="PF18962">
    <property type="entry name" value="Por_Secre_tail"/>
    <property type="match status" value="1"/>
</dbReference>
<keyword evidence="2" id="KW-0677">Repeat</keyword>
<dbReference type="PROSITE" id="PS51125">
    <property type="entry name" value="NHL"/>
    <property type="match status" value="4"/>
</dbReference>
<feature type="repeat" description="NHL" evidence="3">
    <location>
        <begin position="131"/>
        <end position="161"/>
    </location>
</feature>
<dbReference type="InterPro" id="IPR015919">
    <property type="entry name" value="Cadherin-like_sf"/>
</dbReference>
<dbReference type="GO" id="GO:0016020">
    <property type="term" value="C:membrane"/>
    <property type="evidence" value="ECO:0007669"/>
    <property type="project" value="InterPro"/>
</dbReference>
<evidence type="ECO:0000313" key="6">
    <source>
        <dbReference type="EMBL" id="SCX16778.1"/>
    </source>
</evidence>
<proteinExistence type="predicted"/>